<dbReference type="EMBL" id="AYSL01001481">
    <property type="protein sequence ID" value="KTF05924.1"/>
    <property type="molecule type" value="Genomic_DNA"/>
</dbReference>
<dbReference type="AlphaFoldDB" id="A0A1B6NR45"/>
<reference evidence="1" key="1">
    <citation type="submission" date="2013-11" db="EMBL/GenBank/DDBJ databases">
        <title>Microbial diversity, functional groups and degradation webs in Northern and Southern Mediterranean and Red Sea marine crude oil polluted sites.</title>
        <authorList>
            <person name="Daffonchio D."/>
            <person name="Mapelli F."/>
            <person name="Ferrer M."/>
            <person name="Richter M."/>
            <person name="Cherif A."/>
            <person name="Malkawi H.I."/>
            <person name="Yakimov M.M."/>
            <person name="Abdel-Fattah Y.R."/>
            <person name="Blaghen M."/>
            <person name="Golyshin P.N."/>
            <person name="Kalogerakis N."/>
            <person name="Boon N."/>
            <person name="Magagnini M."/>
            <person name="Fava F."/>
        </authorList>
    </citation>
    <scope>NUCLEOTIDE SEQUENCE</scope>
</reference>
<name>A0A1B6NR45_9ZZZZ</name>
<organism evidence="1">
    <name type="scientific">marine sediment metagenome</name>
    <dbReference type="NCBI Taxonomy" id="412755"/>
    <lineage>
        <taxon>unclassified sequences</taxon>
        <taxon>metagenomes</taxon>
        <taxon>ecological metagenomes</taxon>
    </lineage>
</organism>
<evidence type="ECO:0000313" key="1">
    <source>
        <dbReference type="EMBL" id="KTF05924.1"/>
    </source>
</evidence>
<accession>A0A1B6NR45</accession>
<comment type="caution">
    <text evidence="1">The sequence shown here is derived from an EMBL/GenBank/DDBJ whole genome shotgun (WGS) entry which is preliminary data.</text>
</comment>
<sequence>MEIRSWKSSGVRICATSSAKMVTPRRAIASYRGWRWARARA</sequence>
<gene>
    <name evidence="1" type="ORF">MGSAQ_002580</name>
</gene>
<protein>
    <submittedName>
        <fullName evidence="1">Uncharacterized protein</fullName>
    </submittedName>
</protein>
<proteinExistence type="predicted"/>